<accession>I1CU59</accession>
<dbReference type="GeneID" id="93623665"/>
<reference evidence="1 2" key="1">
    <citation type="journal article" date="2009" name="PLoS Genet.">
        <title>Genomic analysis of the basal lineage fungus Rhizopus oryzae reveals a whole-genome duplication.</title>
        <authorList>
            <person name="Ma L.-J."/>
            <person name="Ibrahim A.S."/>
            <person name="Skory C."/>
            <person name="Grabherr M.G."/>
            <person name="Burger G."/>
            <person name="Butler M."/>
            <person name="Elias M."/>
            <person name="Idnurm A."/>
            <person name="Lang B.F."/>
            <person name="Sone T."/>
            <person name="Abe A."/>
            <person name="Calvo S.E."/>
            <person name="Corrochano L.M."/>
            <person name="Engels R."/>
            <person name="Fu J."/>
            <person name="Hansberg W."/>
            <person name="Kim J.-M."/>
            <person name="Kodira C.D."/>
            <person name="Koehrsen M.J."/>
            <person name="Liu B."/>
            <person name="Miranda-Saavedra D."/>
            <person name="O'Leary S."/>
            <person name="Ortiz-Castellanos L."/>
            <person name="Poulter R."/>
            <person name="Rodriguez-Romero J."/>
            <person name="Ruiz-Herrera J."/>
            <person name="Shen Y.-Q."/>
            <person name="Zeng Q."/>
            <person name="Galagan J."/>
            <person name="Birren B.W."/>
            <person name="Cuomo C.A."/>
            <person name="Wickes B.L."/>
        </authorList>
    </citation>
    <scope>NUCLEOTIDE SEQUENCE [LARGE SCALE GENOMIC DNA]</scope>
    <source>
        <strain evidence="2">RA 99-880 / ATCC MYA-4621 / FGSC 9543 / NRRL 43880</strain>
    </source>
</reference>
<organism evidence="1 2">
    <name type="scientific">Rhizopus delemar (strain RA 99-880 / ATCC MYA-4621 / FGSC 9543 / NRRL 43880)</name>
    <name type="common">Mucormycosis agent</name>
    <name type="synonym">Rhizopus arrhizus var. delemar</name>
    <dbReference type="NCBI Taxonomy" id="246409"/>
    <lineage>
        <taxon>Eukaryota</taxon>
        <taxon>Fungi</taxon>
        <taxon>Fungi incertae sedis</taxon>
        <taxon>Mucoromycota</taxon>
        <taxon>Mucoromycotina</taxon>
        <taxon>Mucoromycetes</taxon>
        <taxon>Mucorales</taxon>
        <taxon>Mucorineae</taxon>
        <taxon>Rhizopodaceae</taxon>
        <taxon>Rhizopus</taxon>
    </lineage>
</organism>
<evidence type="ECO:0000313" key="1">
    <source>
        <dbReference type="EMBL" id="EIE91989.1"/>
    </source>
</evidence>
<dbReference type="EMBL" id="CH476752">
    <property type="protein sequence ID" value="EIE91989.1"/>
    <property type="molecule type" value="Genomic_DNA"/>
</dbReference>
<name>I1CU59_RHIO9</name>
<sequence length="127" mass="14435">MESSKNYFKVATRFSPTVRITENESAFNINMHPSGGWAEKGKPAIVTTPSTRAVYHTILGAISSKFAVSMELRNPKEEWSKHIKIDFHNCKRKAPSSNKKLLPRGADTGRYLVFLEKTMDEERGTFR</sequence>
<dbReference type="InParanoid" id="I1CU59"/>
<dbReference type="STRING" id="246409.I1CU59"/>
<dbReference type="RefSeq" id="XP_067527385.1">
    <property type="nucleotide sequence ID" value="XM_067671284.1"/>
</dbReference>
<keyword evidence="2" id="KW-1185">Reference proteome</keyword>
<protein>
    <submittedName>
        <fullName evidence="1">Uncharacterized protein</fullName>
    </submittedName>
</protein>
<gene>
    <name evidence="1" type="ORF">RO3G_16700</name>
</gene>
<dbReference type="VEuPathDB" id="FungiDB:RO3G_16700"/>
<dbReference type="Proteomes" id="UP000009138">
    <property type="component" value="Unassembled WGS sequence"/>
</dbReference>
<dbReference type="OrthoDB" id="2203793at2759"/>
<evidence type="ECO:0000313" key="2">
    <source>
        <dbReference type="Proteomes" id="UP000009138"/>
    </source>
</evidence>
<dbReference type="AlphaFoldDB" id="I1CU59"/>
<proteinExistence type="predicted"/>